<dbReference type="Gene3D" id="2.60.120.10">
    <property type="entry name" value="Jelly Rolls"/>
    <property type="match status" value="1"/>
</dbReference>
<organism evidence="2 3">
    <name type="scientific">Oceanibaculum indicum</name>
    <dbReference type="NCBI Taxonomy" id="526216"/>
    <lineage>
        <taxon>Bacteria</taxon>
        <taxon>Pseudomonadati</taxon>
        <taxon>Pseudomonadota</taxon>
        <taxon>Alphaproteobacteria</taxon>
        <taxon>Rhodospirillales</taxon>
        <taxon>Oceanibaculaceae</taxon>
        <taxon>Oceanibaculum</taxon>
    </lineage>
</organism>
<reference evidence="2 3" key="1">
    <citation type="submission" date="2018-10" db="EMBL/GenBank/DDBJ databases">
        <title>Comparative analysis of microorganisms from saline springs in Andes Mountain Range, Colombia.</title>
        <authorList>
            <person name="Rubin E."/>
        </authorList>
    </citation>
    <scope>NUCLEOTIDE SEQUENCE [LARGE SCALE GENOMIC DNA]</scope>
    <source>
        <strain evidence="2 3">USBA 36</strain>
    </source>
</reference>
<dbReference type="AlphaFoldDB" id="A0A420WP18"/>
<dbReference type="InterPro" id="IPR000595">
    <property type="entry name" value="cNMP-bd_dom"/>
</dbReference>
<dbReference type="PANTHER" id="PTHR23011">
    <property type="entry name" value="CYCLIC NUCLEOTIDE-BINDING DOMAIN CONTAINING PROTEIN"/>
    <property type="match status" value="1"/>
</dbReference>
<dbReference type="PROSITE" id="PS50042">
    <property type="entry name" value="CNMP_BINDING_3"/>
    <property type="match status" value="1"/>
</dbReference>
<dbReference type="CDD" id="cd00038">
    <property type="entry name" value="CAP_ED"/>
    <property type="match status" value="1"/>
</dbReference>
<comment type="caution">
    <text evidence="2">The sequence shown here is derived from an EMBL/GenBank/DDBJ whole genome shotgun (WGS) entry which is preliminary data.</text>
</comment>
<dbReference type="RefSeq" id="WP_121217345.1">
    <property type="nucleotide sequence ID" value="NZ_RBIG01000001.1"/>
</dbReference>
<protein>
    <submittedName>
        <fullName evidence="2">Cyclic nucleotide-binding domain-containing protein</fullName>
    </submittedName>
</protein>
<evidence type="ECO:0000313" key="3">
    <source>
        <dbReference type="Proteomes" id="UP000277424"/>
    </source>
</evidence>
<accession>A0A420WP18</accession>
<dbReference type="PANTHER" id="PTHR23011:SF28">
    <property type="entry name" value="CYCLIC NUCLEOTIDE-BINDING DOMAIN CONTAINING PROTEIN"/>
    <property type="match status" value="1"/>
</dbReference>
<sequence>MDAFEGHSFSKGTVIVHEGTRADAAYVVEKGSVVVFRTVNGRELMIARLEKGAIFGEMALIERRKHKASVRAAEDCICAVVTEKVFWKLLEDANPFIRALVLTLVKSLGATTSQAIGLQSMLGMGIGPDTDERGR</sequence>
<dbReference type="OrthoDB" id="9809206at2"/>
<dbReference type="SMART" id="SM00100">
    <property type="entry name" value="cNMP"/>
    <property type="match status" value="1"/>
</dbReference>
<dbReference type="Pfam" id="PF00027">
    <property type="entry name" value="cNMP_binding"/>
    <property type="match status" value="1"/>
</dbReference>
<dbReference type="InterPro" id="IPR014710">
    <property type="entry name" value="RmlC-like_jellyroll"/>
</dbReference>
<evidence type="ECO:0000313" key="2">
    <source>
        <dbReference type="EMBL" id="RKQ72767.1"/>
    </source>
</evidence>
<dbReference type="Proteomes" id="UP000277424">
    <property type="component" value="Unassembled WGS sequence"/>
</dbReference>
<dbReference type="SUPFAM" id="SSF51206">
    <property type="entry name" value="cAMP-binding domain-like"/>
    <property type="match status" value="1"/>
</dbReference>
<dbReference type="InterPro" id="IPR018490">
    <property type="entry name" value="cNMP-bd_dom_sf"/>
</dbReference>
<feature type="domain" description="Cyclic nucleotide-binding" evidence="1">
    <location>
        <begin position="1"/>
        <end position="107"/>
    </location>
</feature>
<dbReference type="EMBL" id="RBIG01000001">
    <property type="protein sequence ID" value="RKQ72767.1"/>
    <property type="molecule type" value="Genomic_DNA"/>
</dbReference>
<gene>
    <name evidence="2" type="ORF">BCL74_0535</name>
</gene>
<name>A0A420WP18_9PROT</name>
<evidence type="ECO:0000259" key="1">
    <source>
        <dbReference type="PROSITE" id="PS50042"/>
    </source>
</evidence>
<proteinExistence type="predicted"/>